<dbReference type="InterPro" id="IPR003583">
    <property type="entry name" value="Hlx-hairpin-Hlx_DNA-bd_motif"/>
</dbReference>
<evidence type="ECO:0000256" key="3">
    <source>
        <dbReference type="ARBA" id="ARBA00022801"/>
    </source>
</evidence>
<evidence type="ECO:0000256" key="7">
    <source>
        <dbReference type="ARBA" id="ARBA00023204"/>
    </source>
</evidence>
<dbReference type="FunFam" id="3.40.50.300:FF:001992">
    <property type="entry name" value="ATP-dependent RNA helicase, putative"/>
    <property type="match status" value="1"/>
</dbReference>
<evidence type="ECO:0000259" key="8">
    <source>
        <dbReference type="PROSITE" id="PS51192"/>
    </source>
</evidence>
<dbReference type="GO" id="GO:0016787">
    <property type="term" value="F:hydrolase activity"/>
    <property type="evidence" value="ECO:0007669"/>
    <property type="project" value="UniProtKB-KW"/>
</dbReference>
<organism evidence="10 11">
    <name type="scientific">Methanobacterium spitsbergense</name>
    <dbReference type="NCBI Taxonomy" id="2874285"/>
    <lineage>
        <taxon>Archaea</taxon>
        <taxon>Methanobacteriati</taxon>
        <taxon>Methanobacteriota</taxon>
        <taxon>Methanomada group</taxon>
        <taxon>Methanobacteria</taxon>
        <taxon>Methanobacteriales</taxon>
        <taxon>Methanobacteriaceae</taxon>
        <taxon>Methanobacterium</taxon>
    </lineage>
</organism>
<dbReference type="Proteomes" id="UP000825933">
    <property type="component" value="Unassembled WGS sequence"/>
</dbReference>
<dbReference type="Pfam" id="PF21210">
    <property type="entry name" value="RNA_helicase_helical"/>
    <property type="match status" value="1"/>
</dbReference>
<dbReference type="CDD" id="cd09897">
    <property type="entry name" value="H3TH_FEN1-XPG-like"/>
    <property type="match status" value="1"/>
</dbReference>
<dbReference type="Pfam" id="PF00271">
    <property type="entry name" value="Helicase_C"/>
    <property type="match status" value="1"/>
</dbReference>
<reference evidence="11" key="1">
    <citation type="journal article" date="2022" name="Microbiol. Resour. Announc.">
        <title>Draft Genome Sequence of a Methanogenic Archaeon from West Spitsbergen Permafrost.</title>
        <authorList>
            <person name="Trubitsyn V."/>
            <person name="Rivkina E."/>
            <person name="Shcherbakova V."/>
        </authorList>
    </citation>
    <scope>NUCLEOTIDE SEQUENCE [LARGE SCALE GENOMIC DNA]</scope>
    <source>
        <strain evidence="11">VT</strain>
    </source>
</reference>
<dbReference type="NCBIfam" id="NF010337">
    <property type="entry name" value="PRK13766.1"/>
    <property type="match status" value="1"/>
</dbReference>
<evidence type="ECO:0000313" key="11">
    <source>
        <dbReference type="Proteomes" id="UP000825933"/>
    </source>
</evidence>
<protein>
    <submittedName>
        <fullName evidence="10">DEAD/DEAH box helicase</fullName>
    </submittedName>
</protein>
<proteinExistence type="predicted"/>
<dbReference type="Pfam" id="PF14520">
    <property type="entry name" value="HHH_5"/>
    <property type="match status" value="1"/>
</dbReference>
<dbReference type="InterPro" id="IPR001650">
    <property type="entry name" value="Helicase_C-like"/>
</dbReference>
<dbReference type="SUPFAM" id="SSF52540">
    <property type="entry name" value="P-loop containing nucleoside triphosphate hydrolases"/>
    <property type="match status" value="1"/>
</dbReference>
<dbReference type="SMART" id="SM00891">
    <property type="entry name" value="ERCC4"/>
    <property type="match status" value="1"/>
</dbReference>
<evidence type="ECO:0000256" key="1">
    <source>
        <dbReference type="ARBA" id="ARBA00022741"/>
    </source>
</evidence>
<dbReference type="InterPro" id="IPR014001">
    <property type="entry name" value="Helicase_ATP-bd"/>
</dbReference>
<dbReference type="GO" id="GO:0140097">
    <property type="term" value="F:catalytic activity, acting on DNA"/>
    <property type="evidence" value="ECO:0007669"/>
    <property type="project" value="UniProtKB-ARBA"/>
</dbReference>
<dbReference type="RefSeq" id="WP_223790688.1">
    <property type="nucleotide sequence ID" value="NZ_JAIOUQ010000003.1"/>
</dbReference>
<feature type="domain" description="Helicase ATP-binding" evidence="8">
    <location>
        <begin position="25"/>
        <end position="190"/>
    </location>
</feature>
<dbReference type="InterPro" id="IPR041755">
    <property type="entry name" value="Hef_ID"/>
</dbReference>
<dbReference type="Gene3D" id="1.10.150.20">
    <property type="entry name" value="5' to 3' exonuclease, C-terminal subdomain"/>
    <property type="match status" value="1"/>
</dbReference>
<dbReference type="GO" id="GO:0004386">
    <property type="term" value="F:helicase activity"/>
    <property type="evidence" value="ECO:0007669"/>
    <property type="project" value="UniProtKB-KW"/>
</dbReference>
<dbReference type="InterPro" id="IPR011335">
    <property type="entry name" value="Restrct_endonuc-II-like"/>
</dbReference>
<dbReference type="GO" id="GO:0005524">
    <property type="term" value="F:ATP binding"/>
    <property type="evidence" value="ECO:0007669"/>
    <property type="project" value="UniProtKB-KW"/>
</dbReference>
<dbReference type="GO" id="GO:0004518">
    <property type="term" value="F:nuclease activity"/>
    <property type="evidence" value="ECO:0007669"/>
    <property type="project" value="InterPro"/>
</dbReference>
<keyword evidence="6" id="KW-0238">DNA-binding</keyword>
<dbReference type="InterPro" id="IPR011545">
    <property type="entry name" value="DEAD/DEAH_box_helicase_dom"/>
</dbReference>
<evidence type="ECO:0000256" key="4">
    <source>
        <dbReference type="ARBA" id="ARBA00022806"/>
    </source>
</evidence>
<dbReference type="InterPro" id="IPR010994">
    <property type="entry name" value="RuvA_2-like"/>
</dbReference>
<dbReference type="SUPFAM" id="SSF47781">
    <property type="entry name" value="RuvA domain 2-like"/>
    <property type="match status" value="1"/>
</dbReference>
<evidence type="ECO:0000259" key="9">
    <source>
        <dbReference type="PROSITE" id="PS51194"/>
    </source>
</evidence>
<dbReference type="Gene3D" id="3.40.50.300">
    <property type="entry name" value="P-loop containing nucleotide triphosphate hydrolases"/>
    <property type="match status" value="2"/>
</dbReference>
<dbReference type="PANTHER" id="PTHR14025">
    <property type="entry name" value="FANCONI ANEMIA GROUP M FANCM FAMILY MEMBER"/>
    <property type="match status" value="1"/>
</dbReference>
<evidence type="ECO:0000256" key="5">
    <source>
        <dbReference type="ARBA" id="ARBA00022840"/>
    </source>
</evidence>
<keyword evidence="7" id="KW-0234">DNA repair</keyword>
<dbReference type="CDD" id="cd12089">
    <property type="entry name" value="Hef_ID"/>
    <property type="match status" value="1"/>
</dbReference>
<name>A0A8T5UWK4_9EURY</name>
<dbReference type="AlphaFoldDB" id="A0A8T5UWK4"/>
<feature type="domain" description="Helicase C-terminal" evidence="9">
    <location>
        <begin position="348"/>
        <end position="514"/>
    </location>
</feature>
<keyword evidence="5" id="KW-0067">ATP-binding</keyword>
<dbReference type="SMART" id="SM00490">
    <property type="entry name" value="HELICc"/>
    <property type="match status" value="1"/>
</dbReference>
<dbReference type="EMBL" id="JAIOUQ010000003">
    <property type="protein sequence ID" value="MBZ2165059.1"/>
    <property type="molecule type" value="Genomic_DNA"/>
</dbReference>
<dbReference type="SMART" id="SM00278">
    <property type="entry name" value="HhH1"/>
    <property type="match status" value="2"/>
</dbReference>
<keyword evidence="1" id="KW-0547">Nucleotide-binding</keyword>
<gene>
    <name evidence="10" type="ORF">K8N75_03240</name>
</gene>
<dbReference type="PANTHER" id="PTHR14025:SF20">
    <property type="entry name" value="FANCONI ANEMIA GROUP M PROTEIN"/>
    <property type="match status" value="1"/>
</dbReference>
<dbReference type="Gene3D" id="3.40.50.10130">
    <property type="match status" value="1"/>
</dbReference>
<comment type="caution">
    <text evidence="10">The sequence shown here is derived from an EMBL/GenBank/DDBJ whole genome shotgun (WGS) entry which is preliminary data.</text>
</comment>
<evidence type="ECO:0000256" key="6">
    <source>
        <dbReference type="ARBA" id="ARBA00023125"/>
    </source>
</evidence>
<dbReference type="Pfam" id="PF00270">
    <property type="entry name" value="DEAD"/>
    <property type="match status" value="1"/>
</dbReference>
<dbReference type="SMART" id="SM00487">
    <property type="entry name" value="DEXDc"/>
    <property type="match status" value="1"/>
</dbReference>
<dbReference type="GO" id="GO:0003677">
    <property type="term" value="F:DNA binding"/>
    <property type="evidence" value="ECO:0007669"/>
    <property type="project" value="UniProtKB-KW"/>
</dbReference>
<evidence type="ECO:0000256" key="2">
    <source>
        <dbReference type="ARBA" id="ARBA00022763"/>
    </source>
</evidence>
<dbReference type="Gene3D" id="1.20.1320.20">
    <property type="entry name" value="hef helicase domain"/>
    <property type="match status" value="1"/>
</dbReference>
<dbReference type="PROSITE" id="PS51194">
    <property type="entry name" value="HELICASE_CTER"/>
    <property type="match status" value="1"/>
</dbReference>
<dbReference type="PROSITE" id="PS51192">
    <property type="entry name" value="HELICASE_ATP_BIND_1"/>
    <property type="match status" value="1"/>
</dbReference>
<evidence type="ECO:0000313" key="10">
    <source>
        <dbReference type="EMBL" id="MBZ2165059.1"/>
    </source>
</evidence>
<keyword evidence="3" id="KW-0378">Hydrolase</keyword>
<dbReference type="InterPro" id="IPR006166">
    <property type="entry name" value="ERCC4_domain"/>
</dbReference>
<dbReference type="SUPFAM" id="SSF52980">
    <property type="entry name" value="Restriction endonuclease-like"/>
    <property type="match status" value="1"/>
</dbReference>
<keyword evidence="11" id="KW-1185">Reference proteome</keyword>
<accession>A0A8T5UWK4</accession>
<keyword evidence="2" id="KW-0227">DNA damage</keyword>
<sequence>MGKWIQHPLINAEKIESRLYQQVLAADVLKNGNTMIVAPTALGKTIVAALVAAERLNTYNNSKVLILAPSKPLVVQHEESFRYFLKTSVTSITGAIKPEERIKRWNDSQIICATPQTVESDLISGRYNLSDVSVLVFDECHRGVGSYSYVYLATKYMQESKNPLILGLTASPGWDEVKIQEVCKNLFIKDVVIKTEEDTDVEPYFNPVEVKWVKIELNQELKDIKLHLEKALKVRLKTLKTMGVIRSVSNVSKKDVLIAKGKAQNRIGRSIHPPKKCFIAVSILTAVINILHSLELLETQGTTTLQKYFERLRKKKTKAAKGLINDAEFQMAIGLTENAYKKGIDHPKLKKLINILKKELKNKESRVIVFTQFRDSVENIYQHCTAEGINAVKFFGQASRENEKGLTQKKQKEIIKAFKNGEYDVLISTSVAEEGIDIPAVDLVVLYEPVPSEIRMIQRRGRTGRKHLGKMSILITKGTRDESYYWSSINKEKQMKKQLSNNYRNDPSNFEVVNNNNNVIVEEEEENKNKPVIYADLKERKILRELEHLNADVEIKSLVVADYQVSEEVAIERKTDADFISSIMDKRLHKQAKELVDNFKKPIMIIEGTNLYSSSVHPNAIRGAIASIALDFGISIIPTRSPEDTAAMIYRIAIREQKHVKPDIQLRNGKKPLTTWEQQLFIIESLPNVGPVTARKLLEEFQSVKAVINASEEDLKKVEGIGNKIAQRIIRVINSGFETIKTDRHVTLKMDDELKDNFK</sequence>
<dbReference type="InterPro" id="IPR027417">
    <property type="entry name" value="P-loop_NTPase"/>
</dbReference>
<keyword evidence="4 10" id="KW-0347">Helicase</keyword>
<dbReference type="GO" id="GO:0006281">
    <property type="term" value="P:DNA repair"/>
    <property type="evidence" value="ECO:0007669"/>
    <property type="project" value="UniProtKB-KW"/>
</dbReference>
<dbReference type="Pfam" id="PF02732">
    <property type="entry name" value="ERCC4"/>
    <property type="match status" value="1"/>
</dbReference>
<dbReference type="CDD" id="cd20075">
    <property type="entry name" value="XPF_nuclease_XPF_arch"/>
    <property type="match status" value="1"/>
</dbReference>